<feature type="compositionally biased region" description="Polar residues" evidence="1">
    <location>
        <begin position="321"/>
        <end position="337"/>
    </location>
</feature>
<feature type="compositionally biased region" description="Basic and acidic residues" evidence="1">
    <location>
        <begin position="387"/>
        <end position="396"/>
    </location>
</feature>
<feature type="compositionally biased region" description="Basic and acidic residues" evidence="1">
    <location>
        <begin position="449"/>
        <end position="461"/>
    </location>
</feature>
<feature type="compositionally biased region" description="Acidic residues" evidence="1">
    <location>
        <begin position="192"/>
        <end position="214"/>
    </location>
</feature>
<feature type="compositionally biased region" description="Low complexity" evidence="1">
    <location>
        <begin position="272"/>
        <end position="281"/>
    </location>
</feature>
<proteinExistence type="predicted"/>
<feature type="compositionally biased region" description="Basic and acidic residues" evidence="1">
    <location>
        <begin position="405"/>
        <end position="422"/>
    </location>
</feature>
<feature type="region of interest" description="Disordered" evidence="1">
    <location>
        <begin position="114"/>
        <end position="497"/>
    </location>
</feature>
<feature type="compositionally biased region" description="Basic and acidic residues" evidence="1">
    <location>
        <begin position="181"/>
        <end position="191"/>
    </location>
</feature>
<dbReference type="STRING" id="1314773.A0A3N2PK91"/>
<name>A0A3N2PK91_SODAK</name>
<protein>
    <recommendedName>
        <fullName evidence="4">Nitrogen regulatory protein areA GATA-like domain-containing protein</fullName>
    </recommendedName>
</protein>
<evidence type="ECO:0008006" key="4">
    <source>
        <dbReference type="Google" id="ProtNLM"/>
    </source>
</evidence>
<feature type="compositionally biased region" description="Polar residues" evidence="1">
    <location>
        <begin position="571"/>
        <end position="580"/>
    </location>
</feature>
<feature type="compositionally biased region" description="Polar residues" evidence="1">
    <location>
        <begin position="520"/>
        <end position="530"/>
    </location>
</feature>
<feature type="compositionally biased region" description="Low complexity" evidence="1">
    <location>
        <begin position="250"/>
        <end position="261"/>
    </location>
</feature>
<accession>A0A3N2PK91</accession>
<feature type="compositionally biased region" description="Low complexity" evidence="1">
    <location>
        <begin position="477"/>
        <end position="489"/>
    </location>
</feature>
<dbReference type="GeneID" id="39578095"/>
<dbReference type="AlphaFoldDB" id="A0A3N2PK91"/>
<feature type="compositionally biased region" description="Basic and acidic residues" evidence="1">
    <location>
        <begin position="554"/>
        <end position="564"/>
    </location>
</feature>
<feature type="compositionally biased region" description="Basic residues" evidence="1">
    <location>
        <begin position="370"/>
        <end position="379"/>
    </location>
</feature>
<keyword evidence="3" id="KW-1185">Reference proteome</keyword>
<feature type="compositionally biased region" description="Polar residues" evidence="1">
    <location>
        <begin position="232"/>
        <end position="241"/>
    </location>
</feature>
<dbReference type="Proteomes" id="UP000272025">
    <property type="component" value="Unassembled WGS sequence"/>
</dbReference>
<dbReference type="RefSeq" id="XP_028462542.1">
    <property type="nucleotide sequence ID" value="XM_028609617.1"/>
</dbReference>
<dbReference type="OrthoDB" id="5424234at2759"/>
<feature type="compositionally biased region" description="Basic residues" evidence="1">
    <location>
        <begin position="282"/>
        <end position="293"/>
    </location>
</feature>
<reference evidence="2 3" key="1">
    <citation type="journal article" date="2018" name="Mol. Ecol.">
        <title>The obligate alkalophilic soda-lake fungus Sodiomyces alkalinus has shifted to a protein diet.</title>
        <authorList>
            <person name="Grum-Grzhimaylo A.A."/>
            <person name="Falkoski D.L."/>
            <person name="van den Heuvel J."/>
            <person name="Valero-Jimenez C.A."/>
            <person name="Min B."/>
            <person name="Choi I.G."/>
            <person name="Lipzen A."/>
            <person name="Daum C.G."/>
            <person name="Aanen D.K."/>
            <person name="Tsang A."/>
            <person name="Henrissat B."/>
            <person name="Bilanenko E.N."/>
            <person name="de Vries R.P."/>
            <person name="van Kan J.A.L."/>
            <person name="Grigoriev I.V."/>
            <person name="Debets A.J.M."/>
        </authorList>
    </citation>
    <scope>NUCLEOTIDE SEQUENCE [LARGE SCALE GENOMIC DNA]</scope>
    <source>
        <strain evidence="2 3">F11</strain>
    </source>
</reference>
<gene>
    <name evidence="2" type="ORF">SODALDRAFT_321398</name>
</gene>
<feature type="compositionally biased region" description="Low complexity" evidence="1">
    <location>
        <begin position="294"/>
        <end position="320"/>
    </location>
</feature>
<organism evidence="2 3">
    <name type="scientific">Sodiomyces alkalinus (strain CBS 110278 / VKM F-3762 / F11)</name>
    <name type="common">Alkaliphilic filamentous fungus</name>
    <dbReference type="NCBI Taxonomy" id="1314773"/>
    <lineage>
        <taxon>Eukaryota</taxon>
        <taxon>Fungi</taxon>
        <taxon>Dikarya</taxon>
        <taxon>Ascomycota</taxon>
        <taxon>Pezizomycotina</taxon>
        <taxon>Sordariomycetes</taxon>
        <taxon>Hypocreomycetidae</taxon>
        <taxon>Glomerellales</taxon>
        <taxon>Plectosphaerellaceae</taxon>
        <taxon>Sodiomyces</taxon>
    </lineage>
</organism>
<evidence type="ECO:0000256" key="1">
    <source>
        <dbReference type="SAM" id="MobiDB-lite"/>
    </source>
</evidence>
<feature type="compositionally biased region" description="Basic and acidic residues" evidence="1">
    <location>
        <begin position="215"/>
        <end position="228"/>
    </location>
</feature>
<sequence length="580" mass="63891">MDLPKGIVEDDKRIYRQVANLSQLPPEVIKTFWRVYTITNRQLYDPTARRLENFWWHVWGSDRRHLKAEVIAAIWQRISYGPSFVPLKGSPNRYEPPVDPHSARQYLLDDGLDRLLPHVPEPPSKPSEQPTLRELSASSSRPPPPHPILKKPRGNSKSGPRPTARFVSPPESEGEETETMPSRKEEKKEGAEQEPEEEEDDDDDEDEDEVEGQVEGEHNHEEDVREPKPSVNRHSSGTTEASVREGPLRSSSSTTTMPSLSDKSIKKRPGPTKKFVVSTSTTKRRPHLSRRHSSQSSAGSSEHASKGGSSAGSRFSGSQQESLTSNTEITSARTTPDSHADGTPPLSAKALGKRPDVRPSPASPLLRGQKANRHEKQQKKQLLPPPLDDRPQREDCQLPAPPSDISRESRTEVNGSEDKMKTGSDGGIAEQISTSAPRGQASHHMVAPKMERASSHAEHSGPRKPNLGRTTSHGLLSNATAATSNVAATGQVSKLTDEPDARVLEALGAFDGDAPGSPHLTRNTSTTSLFRPTMPSPTPSVPMARSRSQLTLLLEREKERLGDKGRRKGFNQLNQHRSRP</sequence>
<evidence type="ECO:0000313" key="2">
    <source>
        <dbReference type="EMBL" id="ROT34736.1"/>
    </source>
</evidence>
<feature type="region of interest" description="Disordered" evidence="1">
    <location>
        <begin position="509"/>
        <end position="580"/>
    </location>
</feature>
<evidence type="ECO:0000313" key="3">
    <source>
        <dbReference type="Proteomes" id="UP000272025"/>
    </source>
</evidence>
<dbReference type="EMBL" id="ML119066">
    <property type="protein sequence ID" value="ROT34736.1"/>
    <property type="molecule type" value="Genomic_DNA"/>
</dbReference>